<organism evidence="3 4">
    <name type="scientific">Cryptococcus wingfieldii CBS 7118</name>
    <dbReference type="NCBI Taxonomy" id="1295528"/>
    <lineage>
        <taxon>Eukaryota</taxon>
        <taxon>Fungi</taxon>
        <taxon>Dikarya</taxon>
        <taxon>Basidiomycota</taxon>
        <taxon>Agaricomycotina</taxon>
        <taxon>Tremellomycetes</taxon>
        <taxon>Tremellales</taxon>
        <taxon>Cryptococcaceae</taxon>
        <taxon>Cryptococcus</taxon>
    </lineage>
</organism>
<dbReference type="AlphaFoldDB" id="A0A1E3IYB3"/>
<reference evidence="3 4" key="1">
    <citation type="submission" date="2016-06" db="EMBL/GenBank/DDBJ databases">
        <title>Evolution of pathogenesis and genome organization in the Tremellales.</title>
        <authorList>
            <person name="Cuomo C."/>
            <person name="Litvintseva A."/>
            <person name="Heitman J."/>
            <person name="Chen Y."/>
            <person name="Sun S."/>
            <person name="Springer D."/>
            <person name="Dromer F."/>
            <person name="Young S."/>
            <person name="Zeng Q."/>
            <person name="Chapman S."/>
            <person name="Gujja S."/>
            <person name="Saif S."/>
            <person name="Birren B."/>
        </authorList>
    </citation>
    <scope>NUCLEOTIDE SEQUENCE [LARGE SCALE GENOMIC DNA]</scope>
    <source>
        <strain evidence="3 4">CBS 7118</strain>
    </source>
</reference>
<evidence type="ECO:0000256" key="2">
    <source>
        <dbReference type="SAM" id="Phobius"/>
    </source>
</evidence>
<proteinExistence type="predicted"/>
<dbReference type="RefSeq" id="XP_019030689.1">
    <property type="nucleotide sequence ID" value="XM_019177536.1"/>
</dbReference>
<dbReference type="GeneID" id="30194666"/>
<gene>
    <name evidence="3" type="ORF">L198_05453</name>
</gene>
<evidence type="ECO:0000313" key="3">
    <source>
        <dbReference type="EMBL" id="ODN93584.1"/>
    </source>
</evidence>
<protein>
    <submittedName>
        <fullName evidence="3">Uncharacterized protein</fullName>
    </submittedName>
</protein>
<keyword evidence="2" id="KW-0472">Membrane</keyword>
<feature type="transmembrane region" description="Helical" evidence="2">
    <location>
        <begin position="39"/>
        <end position="58"/>
    </location>
</feature>
<keyword evidence="2" id="KW-0812">Transmembrane</keyword>
<dbReference type="EMBL" id="AWGH01000016">
    <property type="protein sequence ID" value="ODN93584.1"/>
    <property type="molecule type" value="Genomic_DNA"/>
</dbReference>
<evidence type="ECO:0000313" key="4">
    <source>
        <dbReference type="Proteomes" id="UP000094819"/>
    </source>
</evidence>
<feature type="compositionally biased region" description="Low complexity" evidence="1">
    <location>
        <begin position="94"/>
        <end position="103"/>
    </location>
</feature>
<feature type="compositionally biased region" description="Basic and acidic residues" evidence="1">
    <location>
        <begin position="104"/>
        <end position="121"/>
    </location>
</feature>
<dbReference type="OrthoDB" id="10542670at2759"/>
<evidence type="ECO:0000256" key="1">
    <source>
        <dbReference type="SAM" id="MobiDB-lite"/>
    </source>
</evidence>
<keyword evidence="4" id="KW-1185">Reference proteome</keyword>
<keyword evidence="2" id="KW-1133">Transmembrane helix</keyword>
<dbReference type="Proteomes" id="UP000094819">
    <property type="component" value="Unassembled WGS sequence"/>
</dbReference>
<feature type="region of interest" description="Disordered" evidence="1">
    <location>
        <begin position="82"/>
        <end position="127"/>
    </location>
</feature>
<feature type="region of interest" description="Disordered" evidence="1">
    <location>
        <begin position="140"/>
        <end position="225"/>
    </location>
</feature>
<accession>A0A1E3IYB3</accession>
<name>A0A1E3IYB3_9TREE</name>
<feature type="compositionally biased region" description="Basic and acidic residues" evidence="1">
    <location>
        <begin position="192"/>
        <end position="225"/>
    </location>
</feature>
<sequence length="225" mass="23417">MNSSWPSTAPKSSSCVSLSFLPAVPHLIPPPANTPSSPGLATIFGLFLLAAILFAIYASRRAHNETREAGVAVLGRWKENRGMEVPPVPKVPGRAKGSGSGSDRASDAEKGQAGGVKDEKAQMSVGRRLSGLAGIGARGLGVGRGSYEPVPPPPAAGRDTGYSKSAQGPKPPSKDRVPAASKTRTPRSPARSAERIDSRESGKGFWREGEGQKVKVEKRAAGEKS</sequence>
<comment type="caution">
    <text evidence="3">The sequence shown here is derived from an EMBL/GenBank/DDBJ whole genome shotgun (WGS) entry which is preliminary data.</text>
</comment>